<keyword evidence="3" id="KW-0633">Potassium transport</keyword>
<evidence type="ECO:0000256" key="6">
    <source>
        <dbReference type="ARBA" id="ARBA00022882"/>
    </source>
</evidence>
<evidence type="ECO:0000256" key="8">
    <source>
        <dbReference type="ARBA" id="ARBA00022989"/>
    </source>
</evidence>
<dbReference type="Pfam" id="PF02214">
    <property type="entry name" value="BTB_2"/>
    <property type="match status" value="1"/>
</dbReference>
<feature type="domain" description="Ion transport" evidence="13">
    <location>
        <begin position="127"/>
        <end position="385"/>
    </location>
</feature>
<evidence type="ECO:0000259" key="14">
    <source>
        <dbReference type="Pfam" id="PF02214"/>
    </source>
</evidence>
<evidence type="ECO:0000256" key="3">
    <source>
        <dbReference type="ARBA" id="ARBA00022538"/>
    </source>
</evidence>
<dbReference type="GO" id="GO:0008076">
    <property type="term" value="C:voltage-gated potassium channel complex"/>
    <property type="evidence" value="ECO:0007669"/>
    <property type="project" value="InterPro"/>
</dbReference>
<dbReference type="InterPro" id="IPR011333">
    <property type="entry name" value="SKP1/BTB/POZ_sf"/>
</dbReference>
<evidence type="ECO:0000256" key="2">
    <source>
        <dbReference type="ARBA" id="ARBA00022448"/>
    </source>
</evidence>
<dbReference type="Proteomes" id="UP000838412">
    <property type="component" value="Chromosome 1"/>
</dbReference>
<dbReference type="InterPro" id="IPR005821">
    <property type="entry name" value="Ion_trans_dom"/>
</dbReference>
<sequence>MNVSGMHFSTRESVLRRYPDTLLGDASRRKEYYCKDCDEYFFDRHRPSFEGILFYYQTGVLKRPEEVPLDVFVLELHFFDMGENVITQLLIKEGCFVPKKEKLPQTGIKRVIWDLFERPGTSAWAKIITAVSSLFILLSVTASCVETLPQFHKARAHLNSNNTQVNVSQGSTNVTSGSAGDIISRLGVALQNPFLCIETVSVVWFIIELGLRFYSCPSKGEFSKNALNIIDFVTILPYFVTVVLILTETSEEQAALSLGALRILRLVRVLRIVQLTRHVKAMRLLWITVYDSRYALLTLLLMMAIGVVTSATGLYVTEQQHPDASFPSVPHSFWKSVITMTTVGFGETDVISLGGKIVAVVCALYGLLIMAILIPTFVDRFGALYTSEIANPYGEKPDRTQKEPKRQTKKLLRRETLV</sequence>
<dbReference type="FunFam" id="1.20.120.350:FF:000074">
    <property type="entry name" value="SHaW family of potassium channels"/>
    <property type="match status" value="1"/>
</dbReference>
<dbReference type="AlphaFoldDB" id="A0A8J9V7F4"/>
<comment type="subcellular location">
    <subcellularLocation>
        <location evidence="1">Membrane</location>
        <topology evidence="1">Multi-pass membrane protein</topology>
    </subcellularLocation>
</comment>
<dbReference type="Pfam" id="PF00520">
    <property type="entry name" value="Ion_trans"/>
    <property type="match status" value="1"/>
</dbReference>
<dbReference type="FunFam" id="1.10.287.70:FF:000028">
    <property type="entry name" value="potassium voltage-gated channel subfamily D member 3"/>
    <property type="match status" value="1"/>
</dbReference>
<evidence type="ECO:0000256" key="11">
    <source>
        <dbReference type="ARBA" id="ARBA00023303"/>
    </source>
</evidence>
<keyword evidence="10 12" id="KW-0472">Membrane</keyword>
<evidence type="ECO:0000256" key="7">
    <source>
        <dbReference type="ARBA" id="ARBA00022958"/>
    </source>
</evidence>
<dbReference type="InterPro" id="IPR027359">
    <property type="entry name" value="Volt_channel_dom_sf"/>
</dbReference>
<dbReference type="PRINTS" id="PR00169">
    <property type="entry name" value="KCHANNEL"/>
</dbReference>
<evidence type="ECO:0000256" key="5">
    <source>
        <dbReference type="ARBA" id="ARBA00022826"/>
    </source>
</evidence>
<evidence type="ECO:0000256" key="9">
    <source>
        <dbReference type="ARBA" id="ARBA00023065"/>
    </source>
</evidence>
<dbReference type="Gene3D" id="3.30.710.10">
    <property type="entry name" value="Potassium Channel Kv1.1, Chain A"/>
    <property type="match status" value="1"/>
</dbReference>
<dbReference type="GO" id="GO:0001508">
    <property type="term" value="P:action potential"/>
    <property type="evidence" value="ECO:0007669"/>
    <property type="project" value="TreeGrafter"/>
</dbReference>
<dbReference type="SUPFAM" id="SSF54695">
    <property type="entry name" value="POZ domain"/>
    <property type="match status" value="1"/>
</dbReference>
<dbReference type="Gene3D" id="1.10.287.70">
    <property type="match status" value="1"/>
</dbReference>
<protein>
    <submittedName>
        <fullName evidence="15">KCNA3 protein</fullName>
    </submittedName>
</protein>
<reference evidence="15" key="1">
    <citation type="submission" date="2022-01" db="EMBL/GenBank/DDBJ databases">
        <authorList>
            <person name="Braso-Vives M."/>
        </authorList>
    </citation>
    <scope>NUCLEOTIDE SEQUENCE</scope>
</reference>
<keyword evidence="6" id="KW-0851">Voltage-gated channel</keyword>
<dbReference type="PRINTS" id="PR01496">
    <property type="entry name" value="SHAKERCHANEL"/>
</dbReference>
<keyword evidence="2" id="KW-0813">Transport</keyword>
<evidence type="ECO:0000256" key="4">
    <source>
        <dbReference type="ARBA" id="ARBA00022692"/>
    </source>
</evidence>
<keyword evidence="16" id="KW-1185">Reference proteome</keyword>
<dbReference type="Gene3D" id="1.20.120.350">
    <property type="entry name" value="Voltage-gated potassium channels. Chain C"/>
    <property type="match status" value="1"/>
</dbReference>
<evidence type="ECO:0000259" key="13">
    <source>
        <dbReference type="Pfam" id="PF00520"/>
    </source>
</evidence>
<dbReference type="InterPro" id="IPR003968">
    <property type="entry name" value="K_chnl_volt-dep_Kv"/>
</dbReference>
<dbReference type="InterPro" id="IPR003972">
    <property type="entry name" value="K_chnl_volt-dep_Kv1"/>
</dbReference>
<evidence type="ECO:0000256" key="12">
    <source>
        <dbReference type="SAM" id="Phobius"/>
    </source>
</evidence>
<keyword evidence="4 12" id="KW-0812">Transmembrane</keyword>
<dbReference type="InterPro" id="IPR028325">
    <property type="entry name" value="VG_K_chnl"/>
</dbReference>
<dbReference type="PANTHER" id="PTHR11537">
    <property type="entry name" value="VOLTAGE-GATED POTASSIUM CHANNEL"/>
    <property type="match status" value="1"/>
</dbReference>
<feature type="domain" description="Potassium channel tetramerisation-type BTB" evidence="14">
    <location>
        <begin position="1"/>
        <end position="87"/>
    </location>
</feature>
<evidence type="ECO:0000313" key="16">
    <source>
        <dbReference type="Proteomes" id="UP000838412"/>
    </source>
</evidence>
<keyword evidence="11" id="KW-0407">Ion channel</keyword>
<accession>A0A8J9V7F4</accession>
<keyword evidence="9" id="KW-0406">Ion transport</keyword>
<dbReference type="OrthoDB" id="415460at2759"/>
<name>A0A8J9V7F4_BRALA</name>
<keyword evidence="5" id="KW-0631">Potassium channel</keyword>
<dbReference type="SUPFAM" id="SSF81324">
    <property type="entry name" value="Voltage-gated potassium channels"/>
    <property type="match status" value="1"/>
</dbReference>
<keyword evidence="7" id="KW-0630">Potassium</keyword>
<dbReference type="PANTHER" id="PTHR11537:SF113">
    <property type="entry name" value="POTASSIUM VOLTAGE-GATED CHANNEL PROTEIN SHAKER"/>
    <property type="match status" value="1"/>
</dbReference>
<gene>
    <name evidence="15" type="primary">KCNA3</name>
    <name evidence="15" type="ORF">BLAG_LOCUS265</name>
</gene>
<organism evidence="15 16">
    <name type="scientific">Branchiostoma lanceolatum</name>
    <name type="common">Common lancelet</name>
    <name type="synonym">Amphioxus lanceolatum</name>
    <dbReference type="NCBI Taxonomy" id="7740"/>
    <lineage>
        <taxon>Eukaryota</taxon>
        <taxon>Metazoa</taxon>
        <taxon>Chordata</taxon>
        <taxon>Cephalochordata</taxon>
        <taxon>Leptocardii</taxon>
        <taxon>Amphioxiformes</taxon>
        <taxon>Branchiostomatidae</taxon>
        <taxon>Branchiostoma</taxon>
    </lineage>
</organism>
<proteinExistence type="predicted"/>
<dbReference type="EMBL" id="OV696686">
    <property type="protein sequence ID" value="CAH1226345.1"/>
    <property type="molecule type" value="Genomic_DNA"/>
</dbReference>
<dbReference type="InterPro" id="IPR003131">
    <property type="entry name" value="T1-type_BTB"/>
</dbReference>
<feature type="transmembrane region" description="Helical" evidence="12">
    <location>
        <begin position="294"/>
        <end position="316"/>
    </location>
</feature>
<keyword evidence="8 12" id="KW-1133">Transmembrane helix</keyword>
<feature type="transmembrane region" description="Helical" evidence="12">
    <location>
        <begin position="226"/>
        <end position="247"/>
    </location>
</feature>
<dbReference type="GO" id="GO:0005251">
    <property type="term" value="F:delayed rectifier potassium channel activity"/>
    <property type="evidence" value="ECO:0007669"/>
    <property type="project" value="TreeGrafter"/>
</dbReference>
<dbReference type="GO" id="GO:0051260">
    <property type="term" value="P:protein homooligomerization"/>
    <property type="evidence" value="ECO:0007669"/>
    <property type="project" value="InterPro"/>
</dbReference>
<evidence type="ECO:0000256" key="10">
    <source>
        <dbReference type="ARBA" id="ARBA00023136"/>
    </source>
</evidence>
<dbReference type="PRINTS" id="PR01491">
    <property type="entry name" value="KVCHANNEL"/>
</dbReference>
<evidence type="ECO:0000256" key="1">
    <source>
        <dbReference type="ARBA" id="ARBA00004141"/>
    </source>
</evidence>
<feature type="transmembrane region" description="Helical" evidence="12">
    <location>
        <begin position="357"/>
        <end position="378"/>
    </location>
</feature>
<evidence type="ECO:0000313" key="15">
    <source>
        <dbReference type="EMBL" id="CAH1226345.1"/>
    </source>
</evidence>